<dbReference type="OrthoDB" id="1708823at2759"/>
<dbReference type="InterPro" id="IPR045886">
    <property type="entry name" value="ThiF/MoeB/HesA"/>
</dbReference>
<dbReference type="AlphaFoldDB" id="A0A2P6N944"/>
<dbReference type="PANTHER" id="PTHR10953:SF29">
    <property type="entry name" value="NEDD8-ACTIVATING ENZYME E1 REGULATORY SUBUNIT"/>
    <property type="match status" value="1"/>
</dbReference>
<dbReference type="UniPathway" id="UPA00885"/>
<name>A0A2P6N944_9EUKA</name>
<protein>
    <recommendedName>
        <fullName evidence="3 5">NEDD8-activating enzyme E1 regulatory subunit</fullName>
    </recommendedName>
</protein>
<dbReference type="Gene3D" id="3.40.50.720">
    <property type="entry name" value="NAD(P)-binding Rossmann-like Domain"/>
    <property type="match status" value="2"/>
</dbReference>
<comment type="caution">
    <text evidence="7">The sequence shown here is derived from an EMBL/GenBank/DDBJ whole genome shotgun (WGS) entry which is preliminary data.</text>
</comment>
<evidence type="ECO:0000313" key="8">
    <source>
        <dbReference type="Proteomes" id="UP000241769"/>
    </source>
</evidence>
<evidence type="ECO:0000256" key="2">
    <source>
        <dbReference type="ARBA" id="ARBA00006868"/>
    </source>
</evidence>
<evidence type="ECO:0000313" key="7">
    <source>
        <dbReference type="EMBL" id="PRP80462.1"/>
    </source>
</evidence>
<evidence type="ECO:0000256" key="5">
    <source>
        <dbReference type="PIRNR" id="PIRNR039099"/>
    </source>
</evidence>
<dbReference type="FunFam" id="3.40.50.720:FF:000475">
    <property type="entry name" value="NEDD8-activating enzyme E1 regulatory subunit"/>
    <property type="match status" value="1"/>
</dbReference>
<dbReference type="SUPFAM" id="SSF69572">
    <property type="entry name" value="Activating enzymes of the ubiquitin-like proteins"/>
    <property type="match status" value="1"/>
</dbReference>
<dbReference type="STRING" id="1890364.A0A2P6N944"/>
<dbReference type="InterPro" id="IPR000594">
    <property type="entry name" value="ThiF_NAD_FAD-bd"/>
</dbReference>
<dbReference type="InterPro" id="IPR035985">
    <property type="entry name" value="Ubiquitin-activating_enz"/>
</dbReference>
<evidence type="ECO:0000256" key="1">
    <source>
        <dbReference type="ARBA" id="ARBA00005032"/>
    </source>
</evidence>
<dbReference type="InParanoid" id="A0A2P6N944"/>
<dbReference type="Proteomes" id="UP000241769">
    <property type="component" value="Unassembled WGS sequence"/>
</dbReference>
<keyword evidence="4 5" id="KW-0833">Ubl conjugation pathway</keyword>
<organism evidence="7 8">
    <name type="scientific">Planoprotostelium fungivorum</name>
    <dbReference type="NCBI Taxonomy" id="1890364"/>
    <lineage>
        <taxon>Eukaryota</taxon>
        <taxon>Amoebozoa</taxon>
        <taxon>Evosea</taxon>
        <taxon>Variosea</taxon>
        <taxon>Cavosteliida</taxon>
        <taxon>Cavosteliaceae</taxon>
        <taxon>Planoprotostelium</taxon>
    </lineage>
</organism>
<accession>A0A2P6N944</accession>
<sequence length="550" mass="60903">MASNGTDTARYDRQLRLWGEEGQALLEASHIVLLRTSAVGTETLKNLVLPGIGQFTVIDDQLVDDASFNDFFIPDGSNGKPRAEVTVKLLNELNDRVTGHALVKNPIDIVHNHIDTLSQYSVIIANGLPEETVLRLSSFAWEKNIPLVVVKTNGLIGSLRVVVPEHTVIESKPDNPMDDLRLSVPFPELSEYAANIDLSNMDSTQHSHVPYIVILLQHLNKWKTAHDGALPSTYAEKNAFKDQVIKGAHKPGEENFLEAHKGAYKAYTRYEIKSDVRAILEDPKTSNPTDKFWVLAAALSQFVKKEGKGCLPLMGSLPDMHSSTESYIALQKIYQAKAATDISSISHHVDHILQTRQLSLSISTDDIKKFSKNAAFLRVIRYRSIQDEYNPHTSNSSLIGAELASDADSNIQWYIALRSVDLFQSTHGRLPGHRHADVEEDTANLISLHRKTLEGLGLKDVAADDRYPREMVRYGGSELHAVAALVGGVTSQEIIKLIVHQFAPMNNTWIFNGNKGTTNVYAIVFEQRGTRGSTEIEGASQRVGVSFAQE</sequence>
<gene>
    <name evidence="7" type="ORF">PROFUN_14623</name>
</gene>
<dbReference type="PANTHER" id="PTHR10953">
    <property type="entry name" value="UBIQUITIN-ACTIVATING ENZYME E1"/>
    <property type="match status" value="1"/>
</dbReference>
<dbReference type="GO" id="GO:0005737">
    <property type="term" value="C:cytoplasm"/>
    <property type="evidence" value="ECO:0007669"/>
    <property type="project" value="TreeGrafter"/>
</dbReference>
<comment type="similarity">
    <text evidence="2 5">Belongs to the ubiquitin-activating E1 family. ULA1 subfamily.</text>
</comment>
<feature type="domain" description="THIF-type NAD/FAD binding fold" evidence="6">
    <location>
        <begin position="11"/>
        <end position="518"/>
    </location>
</feature>
<dbReference type="GO" id="GO:0045116">
    <property type="term" value="P:protein neddylation"/>
    <property type="evidence" value="ECO:0007669"/>
    <property type="project" value="UniProtKB-UniRule"/>
</dbReference>
<evidence type="ECO:0000256" key="3">
    <source>
        <dbReference type="ARBA" id="ARBA00015407"/>
    </source>
</evidence>
<dbReference type="EMBL" id="MDYQ01000148">
    <property type="protein sequence ID" value="PRP80462.1"/>
    <property type="molecule type" value="Genomic_DNA"/>
</dbReference>
<comment type="pathway">
    <text evidence="1 5">Protein modification; protein neddylation.</text>
</comment>
<keyword evidence="8" id="KW-1185">Reference proteome</keyword>
<evidence type="ECO:0000259" key="6">
    <source>
        <dbReference type="Pfam" id="PF00899"/>
    </source>
</evidence>
<dbReference type="FunCoup" id="A0A2P6N944">
    <property type="interactions" value="986"/>
</dbReference>
<reference evidence="7 8" key="1">
    <citation type="journal article" date="2018" name="Genome Biol. Evol.">
        <title>Multiple Roots of Fruiting Body Formation in Amoebozoa.</title>
        <authorList>
            <person name="Hillmann F."/>
            <person name="Forbes G."/>
            <person name="Novohradska S."/>
            <person name="Ferling I."/>
            <person name="Riege K."/>
            <person name="Groth M."/>
            <person name="Westermann M."/>
            <person name="Marz M."/>
            <person name="Spaller T."/>
            <person name="Winckler T."/>
            <person name="Schaap P."/>
            <person name="Glockner G."/>
        </authorList>
    </citation>
    <scope>NUCLEOTIDE SEQUENCE [LARGE SCALE GENOMIC DNA]</scope>
    <source>
        <strain evidence="7 8">Jena</strain>
    </source>
</reference>
<dbReference type="PIRSF" id="PIRSF039099">
    <property type="entry name" value="APP-BP1"/>
    <property type="match status" value="1"/>
</dbReference>
<proteinExistence type="inferred from homology"/>
<dbReference type="Pfam" id="PF00899">
    <property type="entry name" value="ThiF"/>
    <property type="match status" value="1"/>
</dbReference>
<dbReference type="InterPro" id="IPR030667">
    <property type="entry name" value="APP-BP1"/>
</dbReference>
<evidence type="ECO:0000256" key="4">
    <source>
        <dbReference type="ARBA" id="ARBA00022786"/>
    </source>
</evidence>
<dbReference type="GO" id="GO:0019781">
    <property type="term" value="F:NEDD8 activating enzyme activity"/>
    <property type="evidence" value="ECO:0007669"/>
    <property type="project" value="UniProtKB-UniRule"/>
</dbReference>